<accession>A0AAV0NSR9</accession>
<proteinExistence type="predicted"/>
<evidence type="ECO:0000313" key="2">
    <source>
        <dbReference type="Proteomes" id="UP001154282"/>
    </source>
</evidence>
<feature type="non-terminal residue" evidence="1">
    <location>
        <position position="1"/>
    </location>
</feature>
<gene>
    <name evidence="1" type="ORF">LITE_LOCUS34996</name>
</gene>
<dbReference type="AlphaFoldDB" id="A0AAV0NSR9"/>
<sequence>PYSSTTLPVQKKNPLVVLVFFPEFFYSLPSWIDSYQHNSNILPFIDWSLAPLMTIILSSLRDVASISTSRRSPTIYL</sequence>
<name>A0AAV0NSR9_9ROSI</name>
<dbReference type="EMBL" id="CAMGYJ010000008">
    <property type="protein sequence ID" value="CAI0461582.1"/>
    <property type="molecule type" value="Genomic_DNA"/>
</dbReference>
<organism evidence="1 2">
    <name type="scientific">Linum tenue</name>
    <dbReference type="NCBI Taxonomy" id="586396"/>
    <lineage>
        <taxon>Eukaryota</taxon>
        <taxon>Viridiplantae</taxon>
        <taxon>Streptophyta</taxon>
        <taxon>Embryophyta</taxon>
        <taxon>Tracheophyta</taxon>
        <taxon>Spermatophyta</taxon>
        <taxon>Magnoliopsida</taxon>
        <taxon>eudicotyledons</taxon>
        <taxon>Gunneridae</taxon>
        <taxon>Pentapetalae</taxon>
        <taxon>rosids</taxon>
        <taxon>fabids</taxon>
        <taxon>Malpighiales</taxon>
        <taxon>Linaceae</taxon>
        <taxon>Linum</taxon>
    </lineage>
</organism>
<comment type="caution">
    <text evidence="1">The sequence shown here is derived from an EMBL/GenBank/DDBJ whole genome shotgun (WGS) entry which is preliminary data.</text>
</comment>
<dbReference type="Proteomes" id="UP001154282">
    <property type="component" value="Unassembled WGS sequence"/>
</dbReference>
<keyword evidence="2" id="KW-1185">Reference proteome</keyword>
<reference evidence="1" key="1">
    <citation type="submission" date="2022-08" db="EMBL/GenBank/DDBJ databases">
        <authorList>
            <person name="Gutierrez-Valencia J."/>
        </authorList>
    </citation>
    <scope>NUCLEOTIDE SEQUENCE</scope>
</reference>
<protein>
    <submittedName>
        <fullName evidence="1">Uncharacterized protein</fullName>
    </submittedName>
</protein>
<evidence type="ECO:0000313" key="1">
    <source>
        <dbReference type="EMBL" id="CAI0461582.1"/>
    </source>
</evidence>